<feature type="repeat" description="TPR" evidence="3">
    <location>
        <begin position="1018"/>
        <end position="1051"/>
    </location>
</feature>
<dbReference type="Pfam" id="PF14559">
    <property type="entry name" value="TPR_19"/>
    <property type="match status" value="1"/>
</dbReference>
<organism evidence="4 5">
    <name type="scientific">Pachysolen tannophilus NRRL Y-2460</name>
    <dbReference type="NCBI Taxonomy" id="669874"/>
    <lineage>
        <taxon>Eukaryota</taxon>
        <taxon>Fungi</taxon>
        <taxon>Dikarya</taxon>
        <taxon>Ascomycota</taxon>
        <taxon>Saccharomycotina</taxon>
        <taxon>Pichiomycetes</taxon>
        <taxon>Pachysolenaceae</taxon>
        <taxon>Pachysolen</taxon>
    </lineage>
</organism>
<dbReference type="GO" id="GO:0055087">
    <property type="term" value="C:Ski complex"/>
    <property type="evidence" value="ECO:0007669"/>
    <property type="project" value="EnsemblFungi"/>
</dbReference>
<reference evidence="5" key="1">
    <citation type="submission" date="2016-05" db="EMBL/GenBank/DDBJ databases">
        <title>Comparative genomics of biotechnologically important yeasts.</title>
        <authorList>
            <consortium name="DOE Joint Genome Institute"/>
            <person name="Riley R."/>
            <person name="Haridas S."/>
            <person name="Wolfe K.H."/>
            <person name="Lopes M.R."/>
            <person name="Hittinger C.T."/>
            <person name="Goker M."/>
            <person name="Salamov A."/>
            <person name="Wisecaver J."/>
            <person name="Long T.M."/>
            <person name="Aerts A.L."/>
            <person name="Barry K."/>
            <person name="Choi C."/>
            <person name="Clum A."/>
            <person name="Coughlan A.Y."/>
            <person name="Deshpande S."/>
            <person name="Douglass A.P."/>
            <person name="Hanson S.J."/>
            <person name="Klenk H.-P."/>
            <person name="Labutti K."/>
            <person name="Lapidus A."/>
            <person name="Lindquist E."/>
            <person name="Lipzen A."/>
            <person name="Meier-Kolthoff J.P."/>
            <person name="Ohm R.A."/>
            <person name="Otillar R.P."/>
            <person name="Pangilinan J."/>
            <person name="Peng Y."/>
            <person name="Rokas A."/>
            <person name="Rosa C.A."/>
            <person name="Scheuner C."/>
            <person name="Sibirny A.A."/>
            <person name="Slot J.C."/>
            <person name="Stielow J.B."/>
            <person name="Sun H."/>
            <person name="Kurtzman C.P."/>
            <person name="Blackwell M."/>
            <person name="Grigoriev I.V."/>
            <person name="Jeffries T.W."/>
        </authorList>
    </citation>
    <scope>NUCLEOTIDE SEQUENCE [LARGE SCALE GENOMIC DNA]</scope>
    <source>
        <strain evidence="5">NRRL Y-2460</strain>
    </source>
</reference>
<accession>A0A1E4TPE5</accession>
<evidence type="ECO:0000256" key="1">
    <source>
        <dbReference type="ARBA" id="ARBA00022737"/>
    </source>
</evidence>
<dbReference type="PROSITE" id="PS50005">
    <property type="entry name" value="TPR"/>
    <property type="match status" value="3"/>
</dbReference>
<keyword evidence="5" id="KW-1185">Reference proteome</keyword>
<keyword evidence="2 3" id="KW-0802">TPR repeat</keyword>
<evidence type="ECO:0008006" key="6">
    <source>
        <dbReference type="Google" id="ProtNLM"/>
    </source>
</evidence>
<dbReference type="GO" id="GO:0070481">
    <property type="term" value="P:nuclear-transcribed mRNA catabolic process, non-stop decay"/>
    <property type="evidence" value="ECO:0007669"/>
    <property type="project" value="EnsemblFungi"/>
</dbReference>
<evidence type="ECO:0000313" key="4">
    <source>
        <dbReference type="EMBL" id="ODV93548.1"/>
    </source>
</evidence>
<dbReference type="InterPro" id="IPR011990">
    <property type="entry name" value="TPR-like_helical_dom_sf"/>
</dbReference>
<feature type="repeat" description="TPR" evidence="3">
    <location>
        <begin position="44"/>
        <end position="77"/>
    </location>
</feature>
<dbReference type="GO" id="GO:0070478">
    <property type="term" value="P:nuclear-transcribed mRNA catabolic process, 3'-5' exonucleolytic nonsense-mediated decay"/>
    <property type="evidence" value="ECO:0007669"/>
    <property type="project" value="EnsemblFungi"/>
</dbReference>
<dbReference type="InterPro" id="IPR039226">
    <property type="entry name" value="Ski3/TTC37"/>
</dbReference>
<dbReference type="OrthoDB" id="421075at2759"/>
<feature type="repeat" description="TPR" evidence="3">
    <location>
        <begin position="725"/>
        <end position="758"/>
    </location>
</feature>
<name>A0A1E4TPE5_PACTA</name>
<gene>
    <name evidence="4" type="ORF">PACTADRAFT_5326</name>
</gene>
<dbReference type="Pfam" id="PF13181">
    <property type="entry name" value="TPR_8"/>
    <property type="match status" value="1"/>
</dbReference>
<dbReference type="Proteomes" id="UP000094236">
    <property type="component" value="Unassembled WGS sequence"/>
</dbReference>
<dbReference type="SUPFAM" id="SSF48452">
    <property type="entry name" value="TPR-like"/>
    <property type="match status" value="3"/>
</dbReference>
<proteinExistence type="predicted"/>
<dbReference type="InterPro" id="IPR019734">
    <property type="entry name" value="TPR_rpt"/>
</dbReference>
<evidence type="ECO:0000256" key="2">
    <source>
        <dbReference type="ARBA" id="ARBA00022803"/>
    </source>
</evidence>
<dbReference type="InterPro" id="IPR040962">
    <property type="entry name" value="TPR_22"/>
</dbReference>
<dbReference type="PANTHER" id="PTHR15704:SF7">
    <property type="entry name" value="SUPERKILLER COMPLEX PROTEIN 3"/>
    <property type="match status" value="1"/>
</dbReference>
<dbReference type="SMART" id="SM00028">
    <property type="entry name" value="TPR"/>
    <property type="match status" value="13"/>
</dbReference>
<dbReference type="STRING" id="669874.A0A1E4TPE5"/>
<dbReference type="EMBL" id="KV454018">
    <property type="protein sequence ID" value="ODV93548.1"/>
    <property type="molecule type" value="Genomic_DNA"/>
</dbReference>
<dbReference type="PANTHER" id="PTHR15704">
    <property type="entry name" value="SUPERKILLER 3 PROTEIN-RELATED"/>
    <property type="match status" value="1"/>
</dbReference>
<dbReference type="Pfam" id="PF18833">
    <property type="entry name" value="TPR_22"/>
    <property type="match status" value="1"/>
</dbReference>
<evidence type="ECO:0000256" key="3">
    <source>
        <dbReference type="PROSITE-ProRule" id="PRU00339"/>
    </source>
</evidence>
<evidence type="ECO:0000313" key="5">
    <source>
        <dbReference type="Proteomes" id="UP000094236"/>
    </source>
</evidence>
<sequence>MSNSDNGNNVKKFLRSAKAHLVNNELEECIEVADQVLDLDLNNYLAYIFKGKAFHGLNEQSKAIKAYQRATEIDDKNLLAWKGLFLIYKNSNNYTEFYHFIGDQYLDVLTATSNDESIQELAKEIVIYNKKFNNHNKDENFYEVFLKSILPSTKLGREIGELIQPYDTTITELINITNKKESKALKDISMKFPLNNSLQDQLKLNSLNYVVYSKSMLPKLYKLLIDYTSDDEKRYLYEDLLLRYNYEVLKCNPIEEEKYQQLQELLDTVKGMIVIKHPSEFAWTLYFDLICSNFSNISEMNLEEICWFIKKFDANKLGLIKVLHGFLYSEISPFPREKVEELLSTNTINSEKAKVVVESSNQDEEVDGAEIGILKEEDDAVNKASIKLSADQVLSLMVIGFEKAQDSLLASRIIISYYIHLKEYSTALNKATFAVKELANLTRFTSISLPNYKNFLFCSLAIIYTYYEAPKNFSKALELYERVLKEIPSSTSAKIGKGLILIERGDLQNAKSLLEQVIAEKDDIEAKLELGWCQVKLNEFEEGRSLLNEVLSKIEISDSVTSEKRSLIMWRLAESYIQELKSNDNVSQITELVEKAYKYLIASIKHSKTYAPSFTSLGLIYKDYHHDENRSIKCFYKAFELDSSQILAAKNLVSYYADRQDWSICEILCQRVLSNDNSRRLLKSQDSEDLNWPHRILGISYLQQQKDSSSIEFFQNSIRLKKDDVASWSGLGEAYYGSGRFDSALKVFEHSINILRNTKTEEELLKNHWYLFYMLSLVQAQIGDFQSSIENLYKLLSYNGSDIPIITALFEILTEQAQDYILDGFIGRAINCCTTAIEVMYNNIQNPELIKSQRLWKSLTQIINIYLNTQTKLNQINLSQISSIINQVDSTILIGEYFGDNILKEESQEEGNLVHVLTGFLLKCSVNALVTMSENSSRSLRASLFYNLGLAYLYSFQHDRTVPLKIHYSIKCFKKAIQLEAINSEFWVGLAISTYFSGNPKISQHCFIKAISLSPKDSLIWSNLATLFLKNHDLELSKEAFQRVETISPESSNGWLGSALVDEISGNLENSWKFYTHGFTLSNGRSSIGQLLYGNAIIQKHIGIHGNMENLEQVQELSIANFALNNYLIKFPEDKFALNIFLIVLERLEDREKGIKLASQLCDILESKYEKTEDDYTLVGFARAKATLARFHLSNKDYAAALENSEFALDILEGSADESNEEVMKIILSARVVIGLCHFFTDGFEQSLEQFRLILTYQELNGSEEDKSVLEKLIILISQVLYTYDKEDTKTAAVDQLFTYIENHGSSLLVALTMGAISLVENLDDVLPAVLDDLKNLNLEYLISDTHRSVPFQINEINKRLRKNPESNKPWQRSALMFPNDYKTWENLDDRLTLEVTSKTSKTSTEVLSKSLIKCGTLRQIQRGLFLNQTNLVGYKALKAFF</sequence>
<dbReference type="Gene3D" id="1.25.40.10">
    <property type="entry name" value="Tetratricopeptide repeat domain"/>
    <property type="match status" value="4"/>
</dbReference>
<protein>
    <recommendedName>
        <fullName evidence="6">Superkiller protein 3</fullName>
    </recommendedName>
</protein>
<keyword evidence="1" id="KW-0677">Repeat</keyword>